<keyword evidence="3" id="KW-1185">Reference proteome</keyword>
<dbReference type="EMBL" id="JBHSKD010000007">
    <property type="protein sequence ID" value="MFC5176233.1"/>
    <property type="molecule type" value="Genomic_DNA"/>
</dbReference>
<evidence type="ECO:0000259" key="1">
    <source>
        <dbReference type="Pfam" id="PF03417"/>
    </source>
</evidence>
<comment type="caution">
    <text evidence="2">The sequence shown here is derived from an EMBL/GenBank/DDBJ whole genome shotgun (WGS) entry which is preliminary data.</text>
</comment>
<feature type="domain" description="Peptidase C45 hydrolase" evidence="1">
    <location>
        <begin position="9"/>
        <end position="130"/>
    </location>
</feature>
<evidence type="ECO:0000313" key="2">
    <source>
        <dbReference type="EMBL" id="MFC5176233.1"/>
    </source>
</evidence>
<sequence>MCDTLVSLTGDGVLLAKNSDRDPNEAQVLRWYPAATHDEARVRCTWSEVDQVPRTHAVLLSQPWWMWGAEMGANEHGVAIGNEAVFTRGAGKERGASPLLGMDLLRLALERARTADEAVGVIVELLERHGQGGSCSHEHPGFTYDNSFLVADPDGAVVLETAGRRWATERVTGRGRSISNGLTIPAFAKAHADPVRGRVAQCAARRTRTEAAAERADDVAALLAALRDHGGPAPRWSPVNGALSAPCAHAAGFVTTTQSTAAWVADLRGAPRHWVTGTSAPCTSLAKPVRVEEPVDVDPASMPTNTYDPAYRWWRHERLHRLALRDHAAALGRFGPERDRVEQEWLAEPPDPAAAFAEADRLEEGWLEDLAAARLRDTRPGWLRRKWRATDRAAGMPEEDR</sequence>
<dbReference type="PANTHER" id="PTHR12994">
    <property type="entry name" value="SECERNIN"/>
    <property type="match status" value="1"/>
</dbReference>
<dbReference type="InterPro" id="IPR005079">
    <property type="entry name" value="Peptidase_C45_hydrolase"/>
</dbReference>
<protein>
    <submittedName>
        <fullName evidence="2">Carcinine hydrolase/isopenicillin-N N-acyltransferase family protein</fullName>
    </submittedName>
</protein>
<organism evidence="2 3">
    <name type="scientific">Nocardioides taihuensis</name>
    <dbReference type="NCBI Taxonomy" id="1835606"/>
    <lineage>
        <taxon>Bacteria</taxon>
        <taxon>Bacillati</taxon>
        <taxon>Actinomycetota</taxon>
        <taxon>Actinomycetes</taxon>
        <taxon>Propionibacteriales</taxon>
        <taxon>Nocardioidaceae</taxon>
        <taxon>Nocardioides</taxon>
    </lineage>
</organism>
<gene>
    <name evidence="2" type="ORF">ACFPGP_06090</name>
</gene>
<name>A0ABW0BGC0_9ACTN</name>
<dbReference type="Gene3D" id="3.60.60.10">
    <property type="entry name" value="Penicillin V Acylase, Chain A"/>
    <property type="match status" value="1"/>
</dbReference>
<proteinExistence type="predicted"/>
<keyword evidence="2" id="KW-0378">Hydrolase</keyword>
<dbReference type="Pfam" id="PF03417">
    <property type="entry name" value="AAT"/>
    <property type="match status" value="1"/>
</dbReference>
<dbReference type="RefSeq" id="WP_378588298.1">
    <property type="nucleotide sequence ID" value="NZ_JBHSKD010000007.1"/>
</dbReference>
<evidence type="ECO:0000313" key="3">
    <source>
        <dbReference type="Proteomes" id="UP001596087"/>
    </source>
</evidence>
<dbReference type="PANTHER" id="PTHR12994:SF17">
    <property type="entry name" value="LD30995P"/>
    <property type="match status" value="1"/>
</dbReference>
<dbReference type="GO" id="GO:0016787">
    <property type="term" value="F:hydrolase activity"/>
    <property type="evidence" value="ECO:0007669"/>
    <property type="project" value="UniProtKB-KW"/>
</dbReference>
<accession>A0ABW0BGC0</accession>
<dbReference type="InterPro" id="IPR005322">
    <property type="entry name" value="Peptidase_C69"/>
</dbReference>
<reference evidence="3" key="1">
    <citation type="journal article" date="2019" name="Int. J. Syst. Evol. Microbiol.">
        <title>The Global Catalogue of Microorganisms (GCM) 10K type strain sequencing project: providing services to taxonomists for standard genome sequencing and annotation.</title>
        <authorList>
            <consortium name="The Broad Institute Genomics Platform"/>
            <consortium name="The Broad Institute Genome Sequencing Center for Infectious Disease"/>
            <person name="Wu L."/>
            <person name="Ma J."/>
        </authorList>
    </citation>
    <scope>NUCLEOTIDE SEQUENCE [LARGE SCALE GENOMIC DNA]</scope>
    <source>
        <strain evidence="3">DFY41</strain>
    </source>
</reference>
<dbReference type="Proteomes" id="UP001596087">
    <property type="component" value="Unassembled WGS sequence"/>
</dbReference>